<evidence type="ECO:0000313" key="15">
    <source>
        <dbReference type="Proteomes" id="UP000789831"/>
    </source>
</evidence>
<keyword evidence="3 12" id="KW-0732">Signal</keyword>
<feature type="disulfide bond" evidence="9">
    <location>
        <begin position="203"/>
        <end position="208"/>
    </location>
</feature>
<keyword evidence="2 10" id="KW-0645">Protease</keyword>
<dbReference type="PROSITE" id="PS00141">
    <property type="entry name" value="ASP_PROTEASE"/>
    <property type="match status" value="2"/>
</dbReference>
<dbReference type="PRINTS" id="PR00792">
    <property type="entry name" value="PEPSIN"/>
</dbReference>
<evidence type="ECO:0000256" key="7">
    <source>
        <dbReference type="ARBA" id="ARBA00023157"/>
    </source>
</evidence>
<evidence type="ECO:0000256" key="5">
    <source>
        <dbReference type="ARBA" id="ARBA00022801"/>
    </source>
</evidence>
<evidence type="ECO:0000313" key="14">
    <source>
        <dbReference type="EMBL" id="CAG8549783.1"/>
    </source>
</evidence>
<evidence type="ECO:0000256" key="1">
    <source>
        <dbReference type="ARBA" id="ARBA00007447"/>
    </source>
</evidence>
<dbReference type="Pfam" id="PF00026">
    <property type="entry name" value="Asp"/>
    <property type="match status" value="1"/>
</dbReference>
<keyword evidence="6" id="KW-0865">Zymogen</keyword>
<feature type="disulfide bond" evidence="9">
    <location>
        <begin position="409"/>
        <end position="442"/>
    </location>
</feature>
<evidence type="ECO:0000256" key="9">
    <source>
        <dbReference type="PIRSR" id="PIRSR601461-2"/>
    </source>
</evidence>
<evidence type="ECO:0000256" key="12">
    <source>
        <dbReference type="SAM" id="SignalP"/>
    </source>
</evidence>
<dbReference type="PANTHER" id="PTHR47966:SF75">
    <property type="entry name" value="ENDOPEPTIDASE (CTSD), PUTATIVE (AFU_ORTHOLOGUE AFUA_4G07040)-RELATED"/>
    <property type="match status" value="1"/>
</dbReference>
<dbReference type="InterPro" id="IPR021109">
    <property type="entry name" value="Peptidase_aspartic_dom_sf"/>
</dbReference>
<evidence type="ECO:0000256" key="2">
    <source>
        <dbReference type="ARBA" id="ARBA00022670"/>
    </source>
</evidence>
<feature type="compositionally biased region" description="Basic and acidic residues" evidence="11">
    <location>
        <begin position="123"/>
        <end position="135"/>
    </location>
</feature>
<dbReference type="PROSITE" id="PS51767">
    <property type="entry name" value="PEPTIDASE_A1"/>
    <property type="match status" value="1"/>
</dbReference>
<dbReference type="OrthoDB" id="15189at2759"/>
<evidence type="ECO:0000256" key="10">
    <source>
        <dbReference type="RuleBase" id="RU000454"/>
    </source>
</evidence>
<protein>
    <submittedName>
        <fullName evidence="14">8378_t:CDS:1</fullName>
    </submittedName>
</protein>
<dbReference type="InterPro" id="IPR001969">
    <property type="entry name" value="Aspartic_peptidase_AS"/>
</dbReference>
<dbReference type="Proteomes" id="UP000789831">
    <property type="component" value="Unassembled WGS sequence"/>
</dbReference>
<dbReference type="InterPro" id="IPR034164">
    <property type="entry name" value="Pepsin-like_dom"/>
</dbReference>
<dbReference type="EMBL" id="CAJVPL010001055">
    <property type="protein sequence ID" value="CAG8549783.1"/>
    <property type="molecule type" value="Genomic_DNA"/>
</dbReference>
<dbReference type="GO" id="GO:0004190">
    <property type="term" value="F:aspartic-type endopeptidase activity"/>
    <property type="evidence" value="ECO:0007669"/>
    <property type="project" value="UniProtKB-KW"/>
</dbReference>
<dbReference type="InterPro" id="IPR033121">
    <property type="entry name" value="PEPTIDASE_A1"/>
</dbReference>
<feature type="active site" evidence="8">
    <location>
        <position position="375"/>
    </location>
</feature>
<feature type="domain" description="Peptidase A1" evidence="13">
    <location>
        <begin position="174"/>
        <end position="456"/>
    </location>
</feature>
<organism evidence="14 15">
    <name type="scientific">Ambispora gerdemannii</name>
    <dbReference type="NCBI Taxonomy" id="144530"/>
    <lineage>
        <taxon>Eukaryota</taxon>
        <taxon>Fungi</taxon>
        <taxon>Fungi incertae sedis</taxon>
        <taxon>Mucoromycota</taxon>
        <taxon>Glomeromycotina</taxon>
        <taxon>Glomeromycetes</taxon>
        <taxon>Archaeosporales</taxon>
        <taxon>Ambisporaceae</taxon>
        <taxon>Ambispora</taxon>
    </lineage>
</organism>
<dbReference type="AlphaFoldDB" id="A0A9N9FNF1"/>
<dbReference type="GO" id="GO:0006508">
    <property type="term" value="P:proteolysis"/>
    <property type="evidence" value="ECO:0007669"/>
    <property type="project" value="UniProtKB-KW"/>
</dbReference>
<keyword evidence="15" id="KW-1185">Reference proteome</keyword>
<comment type="caution">
    <text evidence="14">The sequence shown here is derived from an EMBL/GenBank/DDBJ whole genome shotgun (WGS) entry which is preliminary data.</text>
</comment>
<reference evidence="14" key="1">
    <citation type="submission" date="2021-06" db="EMBL/GenBank/DDBJ databases">
        <authorList>
            <person name="Kallberg Y."/>
            <person name="Tangrot J."/>
            <person name="Rosling A."/>
        </authorList>
    </citation>
    <scope>NUCLEOTIDE SEQUENCE</scope>
    <source>
        <strain evidence="14">MT106</strain>
    </source>
</reference>
<gene>
    <name evidence="14" type="ORF">AGERDE_LOCUS6606</name>
</gene>
<feature type="active site" evidence="8">
    <location>
        <position position="190"/>
    </location>
</feature>
<dbReference type="SUPFAM" id="SSF50630">
    <property type="entry name" value="Acid proteases"/>
    <property type="match status" value="1"/>
</dbReference>
<feature type="non-terminal residue" evidence="14">
    <location>
        <position position="456"/>
    </location>
</feature>
<evidence type="ECO:0000256" key="4">
    <source>
        <dbReference type="ARBA" id="ARBA00022750"/>
    </source>
</evidence>
<evidence type="ECO:0000256" key="8">
    <source>
        <dbReference type="PIRSR" id="PIRSR601461-1"/>
    </source>
</evidence>
<keyword evidence="4 10" id="KW-0064">Aspartyl protease</keyword>
<evidence type="ECO:0000259" key="13">
    <source>
        <dbReference type="PROSITE" id="PS51767"/>
    </source>
</evidence>
<dbReference type="FunFam" id="2.40.70.10:FF:000008">
    <property type="entry name" value="Cathepsin D"/>
    <property type="match status" value="1"/>
</dbReference>
<feature type="compositionally biased region" description="Low complexity" evidence="11">
    <location>
        <begin position="136"/>
        <end position="150"/>
    </location>
</feature>
<dbReference type="CDD" id="cd05471">
    <property type="entry name" value="pepsin_like"/>
    <property type="match status" value="1"/>
</dbReference>
<proteinExistence type="inferred from homology"/>
<feature type="region of interest" description="Disordered" evidence="11">
    <location>
        <begin position="103"/>
        <end position="168"/>
    </location>
</feature>
<name>A0A9N9FNF1_9GLOM</name>
<dbReference type="PANTHER" id="PTHR47966">
    <property type="entry name" value="BETA-SITE APP-CLEAVING ENZYME, ISOFORM A-RELATED"/>
    <property type="match status" value="1"/>
</dbReference>
<evidence type="ECO:0000256" key="6">
    <source>
        <dbReference type="ARBA" id="ARBA00023145"/>
    </source>
</evidence>
<evidence type="ECO:0000256" key="11">
    <source>
        <dbReference type="SAM" id="MobiDB-lite"/>
    </source>
</evidence>
<dbReference type="Gene3D" id="2.40.70.10">
    <property type="entry name" value="Acid Proteases"/>
    <property type="match status" value="2"/>
</dbReference>
<keyword evidence="5 10" id="KW-0378">Hydrolase</keyword>
<feature type="signal peptide" evidence="12">
    <location>
        <begin position="1"/>
        <end position="20"/>
    </location>
</feature>
<dbReference type="InterPro" id="IPR001461">
    <property type="entry name" value="Aspartic_peptidase_A1"/>
</dbReference>
<keyword evidence="7 9" id="KW-1015">Disulfide bond</keyword>
<evidence type="ECO:0000256" key="3">
    <source>
        <dbReference type="ARBA" id="ARBA00022729"/>
    </source>
</evidence>
<accession>A0A9N9FNF1</accession>
<comment type="similarity">
    <text evidence="1 10">Belongs to the peptidase A1 family.</text>
</comment>
<sequence length="456" mass="48107">MKVFTALALLMAAISLTADAAPTSKSSVITVDIKKNDLPAYFTWYQKAKIDQNRALLKYSKNIQSAYSHGLVGQEAIVKLEAASTPVFGDSAPKAFVIQSFKGKTDNSTSDTGSNDPLGDEPSGDKNGSKGKNGDGSKNSGKDSSNPDKNTLPDNSGKGVVNNPLKDQGMDIGYHGPIQISGQTFNVIFDTGSSDLWVPAQQCTDAACKAHKTFDPKKSKGFKSDNKPFEIQYGTGAVSGVIATDDVSIAGAMAKGQTFGLSTKMSEDFENSEFDGILGMGLDQLSSQNAKTPFTQLVEQKAVKDSVFGFFLGRQSDGTDSKSQLTLGGVDSSKFTGELKYNKLVSDVGFWEIALDDASVDGKPLKFSKKTAIIDTGTTLLIAPPADAAAIHKAIKGAVFQQGEYFVPCKTTAVVALTFGGVTYKISPKDLAREKTNQNDMCLSGIAGGNIGGADQ</sequence>
<feature type="chain" id="PRO_5040224803" evidence="12">
    <location>
        <begin position="21"/>
        <end position="456"/>
    </location>
</feature>
<feature type="compositionally biased region" description="Polar residues" evidence="11">
    <location>
        <begin position="106"/>
        <end position="115"/>
    </location>
</feature>